<evidence type="ECO:0008006" key="4">
    <source>
        <dbReference type="Google" id="ProtNLM"/>
    </source>
</evidence>
<keyword evidence="3" id="KW-1185">Reference proteome</keyword>
<feature type="signal peptide" evidence="1">
    <location>
        <begin position="1"/>
        <end position="19"/>
    </location>
</feature>
<name>A0AAJ0FWN9_9HYPO</name>
<evidence type="ECO:0000313" key="3">
    <source>
        <dbReference type="Proteomes" id="UP001251528"/>
    </source>
</evidence>
<dbReference type="Proteomes" id="UP001251528">
    <property type="component" value="Unassembled WGS sequence"/>
</dbReference>
<reference evidence="2" key="1">
    <citation type="submission" date="2023-06" db="EMBL/GenBank/DDBJ databases">
        <title>Conoideocrella luteorostrata (Hypocreales: Clavicipitaceae), a potential biocontrol fungus for elongate hemlock scale in United States Christmas tree production areas.</title>
        <authorList>
            <person name="Barrett H."/>
            <person name="Lovett B."/>
            <person name="Macias A.M."/>
            <person name="Stajich J.E."/>
            <person name="Kasson M.T."/>
        </authorList>
    </citation>
    <scope>NUCLEOTIDE SEQUENCE</scope>
    <source>
        <strain evidence="2">ARSEF 14590</strain>
    </source>
</reference>
<dbReference type="PANTHER" id="PTHR34587:SF2">
    <property type="entry name" value="G-PROTEIN COUPLED RECEPTORS FAMILY 1 PROFILE DOMAIN-CONTAINING PROTEIN"/>
    <property type="match status" value="1"/>
</dbReference>
<dbReference type="InterPro" id="IPR053216">
    <property type="entry name" value="Appressorial_penetr-assoc"/>
</dbReference>
<proteinExistence type="predicted"/>
<dbReference type="AlphaFoldDB" id="A0AAJ0FWN9"/>
<gene>
    <name evidence="2" type="ORF">QQS21_008247</name>
</gene>
<keyword evidence="1" id="KW-0732">Signal</keyword>
<evidence type="ECO:0000313" key="2">
    <source>
        <dbReference type="EMBL" id="KAK2594028.1"/>
    </source>
</evidence>
<protein>
    <recommendedName>
        <fullName evidence="4">Ribosomal protein s17</fullName>
    </recommendedName>
</protein>
<accession>A0AAJ0FWN9</accession>
<evidence type="ECO:0000256" key="1">
    <source>
        <dbReference type="SAM" id="SignalP"/>
    </source>
</evidence>
<feature type="chain" id="PRO_5042564656" description="Ribosomal protein s17" evidence="1">
    <location>
        <begin position="20"/>
        <end position="275"/>
    </location>
</feature>
<organism evidence="2 3">
    <name type="scientific">Conoideocrella luteorostrata</name>
    <dbReference type="NCBI Taxonomy" id="1105319"/>
    <lineage>
        <taxon>Eukaryota</taxon>
        <taxon>Fungi</taxon>
        <taxon>Dikarya</taxon>
        <taxon>Ascomycota</taxon>
        <taxon>Pezizomycotina</taxon>
        <taxon>Sordariomycetes</taxon>
        <taxon>Hypocreomycetidae</taxon>
        <taxon>Hypocreales</taxon>
        <taxon>Clavicipitaceae</taxon>
        <taxon>Conoideocrella</taxon>
    </lineage>
</organism>
<sequence>MHLRELLLALTCLSMTVIAASEAGVESLDRLQAEQCSKNPGLRSCLREAKGAKRVGKKNSNEAGVAILEPDLVQNASQQDGNSPNVQGQASSAIDMANFINFCRGAKLTNGKQAEEGSCNGIPMGKIPATNRMISSIIVSPKNSEKVPAGKEFEIKVKVLNLAAGNFTNPASTYYSAPQNLNSDGMVIGHTHFTIQNTGENLSPETPLDPTNVKFFKGVNTAGDGAGQLSASVEGGLPAGNYRLCTLIAAANHQPVIMPVAMRGAQDDCIRFTAE</sequence>
<dbReference type="PANTHER" id="PTHR34587">
    <property type="entry name" value="VWFA DOMAIN-CONTAINING PROTEIN"/>
    <property type="match status" value="1"/>
</dbReference>
<dbReference type="EMBL" id="JASWJB010000184">
    <property type="protein sequence ID" value="KAK2594028.1"/>
    <property type="molecule type" value="Genomic_DNA"/>
</dbReference>
<comment type="caution">
    <text evidence="2">The sequence shown here is derived from an EMBL/GenBank/DDBJ whole genome shotgun (WGS) entry which is preliminary data.</text>
</comment>